<evidence type="ECO:0000256" key="1">
    <source>
        <dbReference type="SAM" id="MobiDB-lite"/>
    </source>
</evidence>
<keyword evidence="2" id="KW-0732">Signal</keyword>
<protein>
    <submittedName>
        <fullName evidence="3">Uncharacterized protein</fullName>
    </submittedName>
</protein>
<dbReference type="AlphaFoldDB" id="A0AAV8QBF1"/>
<feature type="signal peptide" evidence="2">
    <location>
        <begin position="1"/>
        <end position="23"/>
    </location>
</feature>
<feature type="chain" id="PRO_5043911217" evidence="2">
    <location>
        <begin position="24"/>
        <end position="78"/>
    </location>
</feature>
<name>A0AAV8QBF1_ENSVE</name>
<comment type="caution">
    <text evidence="3">The sequence shown here is derived from an EMBL/GenBank/DDBJ whole genome shotgun (WGS) entry which is preliminary data.</text>
</comment>
<feature type="region of interest" description="Disordered" evidence="1">
    <location>
        <begin position="38"/>
        <end position="57"/>
    </location>
</feature>
<dbReference type="Proteomes" id="UP001222027">
    <property type="component" value="Unassembled WGS sequence"/>
</dbReference>
<reference evidence="3 4" key="1">
    <citation type="submission" date="2022-12" db="EMBL/GenBank/DDBJ databases">
        <title>Chromosome-scale assembly of the Ensete ventricosum genome.</title>
        <authorList>
            <person name="Dussert Y."/>
            <person name="Stocks J."/>
            <person name="Wendawek A."/>
            <person name="Woldeyes F."/>
            <person name="Nichols R.A."/>
            <person name="Borrell J.S."/>
        </authorList>
    </citation>
    <scope>NUCLEOTIDE SEQUENCE [LARGE SCALE GENOMIC DNA]</scope>
    <source>
        <strain evidence="4">cv. Maze</strain>
        <tissue evidence="3">Seeds</tissue>
    </source>
</reference>
<sequence length="78" mass="8496">MIRSVRRRKTAVLLLGVLLMLTAEPPFLGSATAAEGARPAEAAASDGHESHQIADELTGEDKRQLSLSLRFHADWLML</sequence>
<keyword evidence="4" id="KW-1185">Reference proteome</keyword>
<evidence type="ECO:0000256" key="2">
    <source>
        <dbReference type="SAM" id="SignalP"/>
    </source>
</evidence>
<gene>
    <name evidence="3" type="ORF">OPV22_001130</name>
</gene>
<proteinExistence type="predicted"/>
<organism evidence="3 4">
    <name type="scientific">Ensete ventricosum</name>
    <name type="common">Abyssinian banana</name>
    <name type="synonym">Musa ensete</name>
    <dbReference type="NCBI Taxonomy" id="4639"/>
    <lineage>
        <taxon>Eukaryota</taxon>
        <taxon>Viridiplantae</taxon>
        <taxon>Streptophyta</taxon>
        <taxon>Embryophyta</taxon>
        <taxon>Tracheophyta</taxon>
        <taxon>Spermatophyta</taxon>
        <taxon>Magnoliopsida</taxon>
        <taxon>Liliopsida</taxon>
        <taxon>Zingiberales</taxon>
        <taxon>Musaceae</taxon>
        <taxon>Ensete</taxon>
    </lineage>
</organism>
<feature type="compositionally biased region" description="Basic and acidic residues" evidence="1">
    <location>
        <begin position="46"/>
        <end position="57"/>
    </location>
</feature>
<evidence type="ECO:0000313" key="3">
    <source>
        <dbReference type="EMBL" id="KAJ8510696.1"/>
    </source>
</evidence>
<dbReference type="EMBL" id="JAQQAF010000001">
    <property type="protein sequence ID" value="KAJ8510696.1"/>
    <property type="molecule type" value="Genomic_DNA"/>
</dbReference>
<evidence type="ECO:0000313" key="4">
    <source>
        <dbReference type="Proteomes" id="UP001222027"/>
    </source>
</evidence>
<accession>A0AAV8QBF1</accession>